<dbReference type="CDD" id="cd13138">
    <property type="entry name" value="MATE_yoeA_like"/>
    <property type="match status" value="1"/>
</dbReference>
<accession>A0A7T8B7F4</accession>
<evidence type="ECO:0000256" key="6">
    <source>
        <dbReference type="ARBA" id="ARBA00023136"/>
    </source>
</evidence>
<evidence type="ECO:0000256" key="5">
    <source>
        <dbReference type="ARBA" id="ARBA00022989"/>
    </source>
</evidence>
<dbReference type="Pfam" id="PF01554">
    <property type="entry name" value="MatE"/>
    <property type="match status" value="2"/>
</dbReference>
<feature type="transmembrane region" description="Helical" evidence="7">
    <location>
        <begin position="43"/>
        <end position="71"/>
    </location>
</feature>
<keyword evidence="4 7" id="KW-0812">Transmembrane</keyword>
<evidence type="ECO:0000256" key="1">
    <source>
        <dbReference type="ARBA" id="ARBA00004651"/>
    </source>
</evidence>
<feature type="transmembrane region" description="Helical" evidence="7">
    <location>
        <begin position="419"/>
        <end position="440"/>
    </location>
</feature>
<feature type="transmembrane region" description="Helical" evidence="7">
    <location>
        <begin position="239"/>
        <end position="261"/>
    </location>
</feature>
<evidence type="ECO:0000313" key="8">
    <source>
        <dbReference type="EMBL" id="QQO07459.1"/>
    </source>
</evidence>
<dbReference type="KEGG" id="bhc:JFL75_10855"/>
<dbReference type="GO" id="GO:0042910">
    <property type="term" value="F:xenobiotic transmembrane transporter activity"/>
    <property type="evidence" value="ECO:0007669"/>
    <property type="project" value="InterPro"/>
</dbReference>
<keyword evidence="5 7" id="KW-1133">Transmembrane helix</keyword>
<keyword evidence="9" id="KW-1185">Reference proteome</keyword>
<evidence type="ECO:0000313" key="9">
    <source>
        <dbReference type="Proteomes" id="UP000595917"/>
    </source>
</evidence>
<feature type="transmembrane region" description="Helical" evidence="7">
    <location>
        <begin position="92"/>
        <end position="119"/>
    </location>
</feature>
<keyword evidence="3" id="KW-1003">Cell membrane</keyword>
<dbReference type="InterPro" id="IPR002528">
    <property type="entry name" value="MATE_fam"/>
</dbReference>
<comment type="subcellular location">
    <subcellularLocation>
        <location evidence="1">Cell membrane</location>
        <topology evidence="1">Multi-pass membrane protein</topology>
    </subcellularLocation>
</comment>
<dbReference type="PANTHER" id="PTHR43549:SF3">
    <property type="entry name" value="MULTIDRUG RESISTANCE PROTEIN YPNP-RELATED"/>
    <property type="match status" value="1"/>
</dbReference>
<feature type="transmembrane region" description="Helical" evidence="7">
    <location>
        <begin position="318"/>
        <end position="343"/>
    </location>
</feature>
<dbReference type="NCBIfam" id="TIGR00797">
    <property type="entry name" value="matE"/>
    <property type="match status" value="1"/>
</dbReference>
<feature type="transmembrane region" description="Helical" evidence="7">
    <location>
        <begin position="131"/>
        <end position="151"/>
    </location>
</feature>
<gene>
    <name evidence="8" type="ORF">JFL75_10855</name>
</gene>
<dbReference type="EMBL" id="CP067089">
    <property type="protein sequence ID" value="QQO07459.1"/>
    <property type="molecule type" value="Genomic_DNA"/>
</dbReference>
<keyword evidence="2" id="KW-0813">Transport</keyword>
<sequence>MTKNLTVGNPALLIAGFTVPLLIGNLFQQFYNMADTFIVGRTISMHALAAVGCTGSLNFLILGFVGGFTSGTAIITAQRFGAGDEAGVRRSFVASIILSAAVTVVLTAVSVVIARPLLVLLRTPPEILDDAYIYIIIIFWGIGASVLFNLFSNVMRAVGDSRTPLVFLVLACIVNIILDFVFILGFHTGVEGAAYATVIAQLFSGLCCIPVIKQKLPLLRLSRSDWKINFEELKDHLRIALPMGFQLSIIAIGVVVLQFALNGLGTVAVAAFTAAQKIDQVATMPLSSFGVTMATYTAQNYGARKMERIRRGVIQCSVMSGGFSILMGILFIFLGDSFVSIFITGNPEAVSLGRVFLIINGAFYVVLALLFIFRYTLQGLGNSIIPTVAGIMELVMRMFAAIILAHRFGFAGVCFANPLAWIGSCVPLVIAFFITIKKLIRKSDAEKKQLSLASRYEI</sequence>
<organism evidence="8 9">
    <name type="scientific">Breznakiella homolactica</name>
    <dbReference type="NCBI Taxonomy" id="2798577"/>
    <lineage>
        <taxon>Bacteria</taxon>
        <taxon>Pseudomonadati</taxon>
        <taxon>Spirochaetota</taxon>
        <taxon>Spirochaetia</taxon>
        <taxon>Spirochaetales</taxon>
        <taxon>Breznakiellaceae</taxon>
        <taxon>Breznakiella</taxon>
    </lineage>
</organism>
<feature type="transmembrane region" description="Helical" evidence="7">
    <location>
        <begin position="355"/>
        <end position="373"/>
    </location>
</feature>
<dbReference type="GO" id="GO:0005886">
    <property type="term" value="C:plasma membrane"/>
    <property type="evidence" value="ECO:0007669"/>
    <property type="project" value="UniProtKB-SubCell"/>
</dbReference>
<evidence type="ECO:0000256" key="2">
    <source>
        <dbReference type="ARBA" id="ARBA00022448"/>
    </source>
</evidence>
<evidence type="ECO:0000256" key="3">
    <source>
        <dbReference type="ARBA" id="ARBA00022475"/>
    </source>
</evidence>
<feature type="transmembrane region" description="Helical" evidence="7">
    <location>
        <begin position="12"/>
        <end position="31"/>
    </location>
</feature>
<evidence type="ECO:0000256" key="7">
    <source>
        <dbReference type="SAM" id="Phobius"/>
    </source>
</evidence>
<proteinExistence type="predicted"/>
<dbReference type="GO" id="GO:0015297">
    <property type="term" value="F:antiporter activity"/>
    <property type="evidence" value="ECO:0007669"/>
    <property type="project" value="InterPro"/>
</dbReference>
<name>A0A7T8B7F4_9SPIR</name>
<feature type="transmembrane region" description="Helical" evidence="7">
    <location>
        <begin position="163"/>
        <end position="186"/>
    </location>
</feature>
<dbReference type="AlphaFoldDB" id="A0A7T8B7F4"/>
<dbReference type="PANTHER" id="PTHR43549">
    <property type="entry name" value="MULTIDRUG RESISTANCE PROTEIN YPNP-RELATED"/>
    <property type="match status" value="1"/>
</dbReference>
<protein>
    <submittedName>
        <fullName evidence="8">MATE family efflux transporter</fullName>
    </submittedName>
</protein>
<dbReference type="InterPro" id="IPR052031">
    <property type="entry name" value="Membrane_Transporter-Flippase"/>
</dbReference>
<dbReference type="PIRSF" id="PIRSF006603">
    <property type="entry name" value="DinF"/>
    <property type="match status" value="1"/>
</dbReference>
<dbReference type="InterPro" id="IPR048279">
    <property type="entry name" value="MdtK-like"/>
</dbReference>
<keyword evidence="6 7" id="KW-0472">Membrane</keyword>
<dbReference type="RefSeq" id="WP_215624764.1">
    <property type="nucleotide sequence ID" value="NZ_CP067089.2"/>
</dbReference>
<dbReference type="Proteomes" id="UP000595917">
    <property type="component" value="Chromosome"/>
</dbReference>
<evidence type="ECO:0000256" key="4">
    <source>
        <dbReference type="ARBA" id="ARBA00022692"/>
    </source>
</evidence>
<reference evidence="8" key="1">
    <citation type="submission" date="2021-01" db="EMBL/GenBank/DDBJ databases">
        <title>Description of Breznakiella homolactica.</title>
        <authorList>
            <person name="Song Y."/>
            <person name="Brune A."/>
        </authorList>
    </citation>
    <scope>NUCLEOTIDE SEQUENCE</scope>
    <source>
        <strain evidence="8">RmG30</strain>
    </source>
</reference>